<dbReference type="Gene3D" id="3.40.50.2300">
    <property type="match status" value="2"/>
</dbReference>
<evidence type="ECO:0000313" key="7">
    <source>
        <dbReference type="Proteomes" id="UP001597229"/>
    </source>
</evidence>
<evidence type="ECO:0000256" key="4">
    <source>
        <dbReference type="SAM" id="SignalP"/>
    </source>
</evidence>
<comment type="caution">
    <text evidence="6">The sequence shown here is derived from an EMBL/GenBank/DDBJ whole genome shotgun (WGS) entry which is preliminary data.</text>
</comment>
<proteinExistence type="inferred from homology"/>
<dbReference type="PANTHER" id="PTHR46847:SF1">
    <property type="entry name" value="D-ALLOSE-BINDING PERIPLASMIC PROTEIN-RELATED"/>
    <property type="match status" value="1"/>
</dbReference>
<accession>A0ABW3W700</accession>
<keyword evidence="3 4" id="KW-0732">Signal</keyword>
<dbReference type="SUPFAM" id="SSF53822">
    <property type="entry name" value="Periplasmic binding protein-like I"/>
    <property type="match status" value="1"/>
</dbReference>
<evidence type="ECO:0000313" key="6">
    <source>
        <dbReference type="EMBL" id="MFD1251073.1"/>
    </source>
</evidence>
<evidence type="ECO:0000256" key="2">
    <source>
        <dbReference type="ARBA" id="ARBA00007639"/>
    </source>
</evidence>
<name>A0ABW3W700_9ACTN</name>
<evidence type="ECO:0000259" key="5">
    <source>
        <dbReference type="Pfam" id="PF13407"/>
    </source>
</evidence>
<dbReference type="EMBL" id="JBHTLX010000033">
    <property type="protein sequence ID" value="MFD1251073.1"/>
    <property type="molecule type" value="Genomic_DNA"/>
</dbReference>
<keyword evidence="7" id="KW-1185">Reference proteome</keyword>
<comment type="subcellular location">
    <subcellularLocation>
        <location evidence="1">Cell envelope</location>
    </subcellularLocation>
</comment>
<organism evidence="6 7">
    <name type="scientific">Nocardioides ginsengisoli</name>
    <dbReference type="NCBI Taxonomy" id="363868"/>
    <lineage>
        <taxon>Bacteria</taxon>
        <taxon>Bacillati</taxon>
        <taxon>Actinomycetota</taxon>
        <taxon>Actinomycetes</taxon>
        <taxon>Propionibacteriales</taxon>
        <taxon>Nocardioidaceae</taxon>
        <taxon>Nocardioides</taxon>
    </lineage>
</organism>
<feature type="signal peptide" evidence="4">
    <location>
        <begin position="1"/>
        <end position="22"/>
    </location>
</feature>
<reference evidence="7" key="1">
    <citation type="journal article" date="2019" name="Int. J. Syst. Evol. Microbiol.">
        <title>The Global Catalogue of Microorganisms (GCM) 10K type strain sequencing project: providing services to taxonomists for standard genome sequencing and annotation.</title>
        <authorList>
            <consortium name="The Broad Institute Genomics Platform"/>
            <consortium name="The Broad Institute Genome Sequencing Center for Infectious Disease"/>
            <person name="Wu L."/>
            <person name="Ma J."/>
        </authorList>
    </citation>
    <scope>NUCLEOTIDE SEQUENCE [LARGE SCALE GENOMIC DNA]</scope>
    <source>
        <strain evidence="7">CCUG 52478</strain>
    </source>
</reference>
<evidence type="ECO:0000256" key="1">
    <source>
        <dbReference type="ARBA" id="ARBA00004196"/>
    </source>
</evidence>
<dbReference type="PANTHER" id="PTHR46847">
    <property type="entry name" value="D-ALLOSE-BINDING PERIPLASMIC PROTEIN-RELATED"/>
    <property type="match status" value="1"/>
</dbReference>
<dbReference type="RefSeq" id="WP_367918191.1">
    <property type="nucleotide sequence ID" value="NZ_BAABAC010000007.1"/>
</dbReference>
<comment type="similarity">
    <text evidence="2">Belongs to the bacterial solute-binding protein 2 family.</text>
</comment>
<dbReference type="PROSITE" id="PS51257">
    <property type="entry name" value="PROKAR_LIPOPROTEIN"/>
    <property type="match status" value="1"/>
</dbReference>
<dbReference type="InterPro" id="IPR028082">
    <property type="entry name" value="Peripla_BP_I"/>
</dbReference>
<feature type="chain" id="PRO_5045851127" evidence="4">
    <location>
        <begin position="23"/>
        <end position="377"/>
    </location>
</feature>
<sequence length="377" mass="38946">MRSKLVTTVVGTVLALVLAACGQDAGGASSKGDANAVQAAKKEIAAASAKLTFTPPGPPVDAAKARGKSIHIVAVNLAVPILAHVAQYVEKLGAELGIQVTVSNAEDQVTGMQQGIQVGINNKADVIAILGVPTALVADKLKAADKAGIHVINVLNNPIDLNAPGQGAGPEFWASVGTDLELGGRLIASKAVLDTDGKANVLFVDSEGLAPEPPVVKGIKQVLGACKGCTLQTKNVPLADWGTQITPLVVTSIRANPNLNYVITLFDGMAIFATAGVQQAGAVNKVHVVSHNGGSAALALVKQGDIFTADPGVSEEWSAWATVDQSMRAMLGMEPGNPLVPYLYLDTAAVKDIDVTQERDVYGDSFIPGFRKLWGLE</sequence>
<evidence type="ECO:0000256" key="3">
    <source>
        <dbReference type="ARBA" id="ARBA00022729"/>
    </source>
</evidence>
<feature type="domain" description="Periplasmic binding protein" evidence="5">
    <location>
        <begin position="85"/>
        <end position="308"/>
    </location>
</feature>
<dbReference type="Pfam" id="PF13407">
    <property type="entry name" value="Peripla_BP_4"/>
    <property type="match status" value="1"/>
</dbReference>
<protein>
    <submittedName>
        <fullName evidence="6">Sugar ABC transporter substrate-binding protein</fullName>
    </submittedName>
</protein>
<dbReference type="Proteomes" id="UP001597229">
    <property type="component" value="Unassembled WGS sequence"/>
</dbReference>
<dbReference type="InterPro" id="IPR025997">
    <property type="entry name" value="SBP_2_dom"/>
</dbReference>
<gene>
    <name evidence="6" type="ORF">ACFQ3F_25000</name>
</gene>